<evidence type="ECO:0000313" key="4">
    <source>
        <dbReference type="Proteomes" id="UP001642484"/>
    </source>
</evidence>
<evidence type="ECO:0000313" key="3">
    <source>
        <dbReference type="EMBL" id="CAK9110413.1"/>
    </source>
</evidence>
<dbReference type="InterPro" id="IPR003323">
    <property type="entry name" value="OTU_dom"/>
</dbReference>
<gene>
    <name evidence="3" type="ORF">CCMP2556_LOCUS51331</name>
</gene>
<name>A0ABP0SDI6_9DINO</name>
<dbReference type="CDD" id="cd22751">
    <property type="entry name" value="OTU_plant_OTU9-like"/>
    <property type="match status" value="1"/>
</dbReference>
<dbReference type="EMBL" id="CAXAMN010027384">
    <property type="protein sequence ID" value="CAK9110413.1"/>
    <property type="molecule type" value="Genomic_DNA"/>
</dbReference>
<dbReference type="PROSITE" id="PS50802">
    <property type="entry name" value="OTU"/>
    <property type="match status" value="1"/>
</dbReference>
<dbReference type="Gene3D" id="3.90.70.80">
    <property type="match status" value="1"/>
</dbReference>
<dbReference type="PANTHER" id="PTHR12419:SF11">
    <property type="entry name" value="OTU DOMAIN-CONTAINING PROTEIN DDB_G0284757"/>
    <property type="match status" value="1"/>
</dbReference>
<reference evidence="3 4" key="1">
    <citation type="submission" date="2024-02" db="EMBL/GenBank/DDBJ databases">
        <authorList>
            <person name="Chen Y."/>
            <person name="Shah S."/>
            <person name="Dougan E. K."/>
            <person name="Thang M."/>
            <person name="Chan C."/>
        </authorList>
    </citation>
    <scope>NUCLEOTIDE SEQUENCE [LARGE SCALE GENOMIC DNA]</scope>
</reference>
<protein>
    <recommendedName>
        <fullName evidence="2">OTU domain-containing protein</fullName>
    </recommendedName>
</protein>
<sequence>MGQCSTSQDVPEPVPLRGGDSFASTDLANRFEEADGGHVVLVPSRDVDLEAVKTQRAEAVTASNNVNRLSGMSRKTTRHALEEPPDVRTSFQRLSTSLRLSRMGTMKRNKMIHDVKAAESSQGLQGASLEKRLQTFGMQMVEMAGDGNCQFRTMAFNLFRSQEHHAAVRQSAVAHMRKHADFFGVFFEDEAEFGHYCKNMALHGTWGDELTLRAVVEAYGCIAHVITSEPTNWHLVYEPESSDMDSAIAVCPLGMDPPKARKQIFLAYISYLDLLGLVNSPRA</sequence>
<organism evidence="3 4">
    <name type="scientific">Durusdinium trenchii</name>
    <dbReference type="NCBI Taxonomy" id="1381693"/>
    <lineage>
        <taxon>Eukaryota</taxon>
        <taxon>Sar</taxon>
        <taxon>Alveolata</taxon>
        <taxon>Dinophyceae</taxon>
        <taxon>Suessiales</taxon>
        <taxon>Symbiodiniaceae</taxon>
        <taxon>Durusdinium</taxon>
    </lineage>
</organism>
<dbReference type="Proteomes" id="UP001642484">
    <property type="component" value="Unassembled WGS sequence"/>
</dbReference>
<dbReference type="PANTHER" id="PTHR12419">
    <property type="entry name" value="OTU DOMAIN CONTAINING PROTEIN"/>
    <property type="match status" value="1"/>
</dbReference>
<feature type="domain" description="OTU" evidence="2">
    <location>
        <begin position="138"/>
        <end position="250"/>
    </location>
</feature>
<feature type="region of interest" description="Disordered" evidence="1">
    <location>
        <begin position="1"/>
        <end position="21"/>
    </location>
</feature>
<evidence type="ECO:0000259" key="2">
    <source>
        <dbReference type="PROSITE" id="PS50802"/>
    </source>
</evidence>
<comment type="caution">
    <text evidence="3">The sequence shown here is derived from an EMBL/GenBank/DDBJ whole genome shotgun (WGS) entry which is preliminary data.</text>
</comment>
<dbReference type="Pfam" id="PF02338">
    <property type="entry name" value="OTU"/>
    <property type="match status" value="1"/>
</dbReference>
<accession>A0ABP0SDI6</accession>
<dbReference type="SUPFAM" id="SSF54001">
    <property type="entry name" value="Cysteine proteinases"/>
    <property type="match status" value="1"/>
</dbReference>
<dbReference type="InterPro" id="IPR038765">
    <property type="entry name" value="Papain-like_cys_pep_sf"/>
</dbReference>
<proteinExistence type="predicted"/>
<keyword evidence="4" id="KW-1185">Reference proteome</keyword>
<evidence type="ECO:0000256" key="1">
    <source>
        <dbReference type="SAM" id="MobiDB-lite"/>
    </source>
</evidence>
<dbReference type="InterPro" id="IPR050704">
    <property type="entry name" value="Peptidase_C85-like"/>
</dbReference>